<comment type="caution">
    <text evidence="3">The sequence shown here is derived from an EMBL/GenBank/DDBJ whole genome shotgun (WGS) entry which is preliminary data.</text>
</comment>
<dbReference type="InterPro" id="IPR036864">
    <property type="entry name" value="Zn2-C6_fun-type_DNA-bd_sf"/>
</dbReference>
<dbReference type="GO" id="GO:0008270">
    <property type="term" value="F:zinc ion binding"/>
    <property type="evidence" value="ECO:0007669"/>
    <property type="project" value="InterPro"/>
</dbReference>
<dbReference type="GO" id="GO:0005634">
    <property type="term" value="C:nucleus"/>
    <property type="evidence" value="ECO:0007669"/>
    <property type="project" value="TreeGrafter"/>
</dbReference>
<dbReference type="Gene3D" id="4.10.240.10">
    <property type="entry name" value="Zn(2)-C6 fungal-type DNA-binding domain"/>
    <property type="match status" value="1"/>
</dbReference>
<dbReference type="GO" id="GO:0000981">
    <property type="term" value="F:DNA-binding transcription factor activity, RNA polymerase II-specific"/>
    <property type="evidence" value="ECO:0007669"/>
    <property type="project" value="InterPro"/>
</dbReference>
<evidence type="ECO:0000313" key="3">
    <source>
        <dbReference type="EMBL" id="KAJ9151247.1"/>
    </source>
</evidence>
<dbReference type="PROSITE" id="PS50048">
    <property type="entry name" value="ZN2_CY6_FUNGAL_2"/>
    <property type="match status" value="1"/>
</dbReference>
<dbReference type="EMBL" id="JANBVO010000006">
    <property type="protein sequence ID" value="KAJ9151247.1"/>
    <property type="molecule type" value="Genomic_DNA"/>
</dbReference>
<protein>
    <submittedName>
        <fullName evidence="3">Zn(2)-C6 fungal-type DNA-binding domain protein</fullName>
    </submittedName>
</protein>
<dbReference type="PANTHER" id="PTHR37534">
    <property type="entry name" value="TRANSCRIPTIONAL ACTIVATOR PROTEIN UGA3"/>
    <property type="match status" value="1"/>
</dbReference>
<evidence type="ECO:0000256" key="1">
    <source>
        <dbReference type="ARBA" id="ARBA00023242"/>
    </source>
</evidence>
<name>A0AA38VTW6_9PEZI</name>
<keyword evidence="4" id="KW-1185">Reference proteome</keyword>
<keyword evidence="1" id="KW-0539">Nucleus</keyword>
<gene>
    <name evidence="3" type="ORF">NKR23_g3301</name>
</gene>
<organism evidence="3 4">
    <name type="scientific">Pleurostoma richardsiae</name>
    <dbReference type="NCBI Taxonomy" id="41990"/>
    <lineage>
        <taxon>Eukaryota</taxon>
        <taxon>Fungi</taxon>
        <taxon>Dikarya</taxon>
        <taxon>Ascomycota</taxon>
        <taxon>Pezizomycotina</taxon>
        <taxon>Sordariomycetes</taxon>
        <taxon>Sordariomycetidae</taxon>
        <taxon>Calosphaeriales</taxon>
        <taxon>Pleurostomataceae</taxon>
        <taxon>Pleurostoma</taxon>
    </lineage>
</organism>
<evidence type="ECO:0000313" key="4">
    <source>
        <dbReference type="Proteomes" id="UP001174694"/>
    </source>
</evidence>
<reference evidence="3" key="1">
    <citation type="submission" date="2022-07" db="EMBL/GenBank/DDBJ databases">
        <title>Fungi with potential for degradation of polypropylene.</title>
        <authorList>
            <person name="Gostincar C."/>
        </authorList>
    </citation>
    <scope>NUCLEOTIDE SEQUENCE</scope>
    <source>
        <strain evidence="3">EXF-13308</strain>
    </source>
</reference>
<dbReference type="Pfam" id="PF00172">
    <property type="entry name" value="Zn_clus"/>
    <property type="match status" value="1"/>
</dbReference>
<keyword evidence="3" id="KW-0238">DNA-binding</keyword>
<dbReference type="InterPro" id="IPR001138">
    <property type="entry name" value="Zn2Cys6_DnaBD"/>
</dbReference>
<accession>A0AA38VTW6</accession>
<sequence>MRDTNDGRQRGKPRGIRRDRDCRSCKLRNIKCDLNRPRCLPCVRAGLSCGGYPQRVVWAGVKVADDATVKRRLQDPCITVIQTPMPVSPERSDMPARHPPQRHDRHRFIDRLAEFCHQIKTVDECDPRRSLRLSDKAFRLVSYLDDFLQARITLYATAVLDAEETADSVEAAHRRLAVLVHLNEALETADPFAILGIAAFALLEVYDGPWGDWQRHIHGAKSLLDCHCRTRSDLDDLAQNVPGLMEVVARLVWFDTMSVVARGSPGLVFDDWHRQVSADAYYEGMGCPADTFDLLTRVTKGEVALDPLGSCFRAMDQLLKLAGGGSDRDQCVNVWRCAAAIAVLSRVDDGAAEVPRQATLLSATDRLCHAIASIPCSSPFHVHIAVPAYLAGINATKEQHCDVIRGYWQRCERAGTPRYHDALARCTEIWEDNGLENRTRAVESRAS</sequence>
<dbReference type="SMART" id="SM00066">
    <property type="entry name" value="GAL4"/>
    <property type="match status" value="1"/>
</dbReference>
<dbReference type="CDD" id="cd00067">
    <property type="entry name" value="GAL4"/>
    <property type="match status" value="1"/>
</dbReference>
<dbReference type="SUPFAM" id="SSF57701">
    <property type="entry name" value="Zn2/Cys6 DNA-binding domain"/>
    <property type="match status" value="1"/>
</dbReference>
<dbReference type="AlphaFoldDB" id="A0AA38VTW6"/>
<proteinExistence type="predicted"/>
<dbReference type="GO" id="GO:0045944">
    <property type="term" value="P:positive regulation of transcription by RNA polymerase II"/>
    <property type="evidence" value="ECO:0007669"/>
    <property type="project" value="TreeGrafter"/>
</dbReference>
<dbReference type="GO" id="GO:0000976">
    <property type="term" value="F:transcription cis-regulatory region binding"/>
    <property type="evidence" value="ECO:0007669"/>
    <property type="project" value="TreeGrafter"/>
</dbReference>
<evidence type="ECO:0000259" key="2">
    <source>
        <dbReference type="PROSITE" id="PS50048"/>
    </source>
</evidence>
<dbReference type="Proteomes" id="UP001174694">
    <property type="component" value="Unassembled WGS sequence"/>
</dbReference>
<dbReference type="PANTHER" id="PTHR37534:SF17">
    <property type="entry name" value="ZN(2)-C6 FUNGAL-TYPE DOMAIN-CONTAINING PROTEIN"/>
    <property type="match status" value="1"/>
</dbReference>
<feature type="domain" description="Zn(2)-C6 fungal-type" evidence="2">
    <location>
        <begin position="21"/>
        <end position="49"/>
    </location>
</feature>